<dbReference type="eggNOG" id="COG3595">
    <property type="taxonomic scope" value="Bacteria"/>
</dbReference>
<dbReference type="Pfam" id="PF10988">
    <property type="entry name" value="DUF2807"/>
    <property type="match status" value="1"/>
</dbReference>
<proteinExistence type="predicted"/>
<gene>
    <name evidence="3" type="ORF">Q764_03985</name>
</gene>
<feature type="domain" description="Putative auto-transporter adhesin head GIN" evidence="2">
    <location>
        <begin position="50"/>
        <end position="230"/>
    </location>
</feature>
<organism evidence="3 4">
    <name type="scientific">Flavobacterium suncheonense GH29-5 = DSM 17707</name>
    <dbReference type="NCBI Taxonomy" id="1121899"/>
    <lineage>
        <taxon>Bacteria</taxon>
        <taxon>Pseudomonadati</taxon>
        <taxon>Bacteroidota</taxon>
        <taxon>Flavobacteriia</taxon>
        <taxon>Flavobacteriales</taxon>
        <taxon>Flavobacteriaceae</taxon>
        <taxon>Flavobacterium</taxon>
    </lineage>
</organism>
<accession>A0A0A2MD86</accession>
<name>A0A0A2MD86_9FLAO</name>
<comment type="caution">
    <text evidence="3">The sequence shown here is derived from an EMBL/GenBank/DDBJ whole genome shotgun (WGS) entry which is preliminary data.</text>
</comment>
<evidence type="ECO:0000313" key="3">
    <source>
        <dbReference type="EMBL" id="KGO90224.1"/>
    </source>
</evidence>
<dbReference type="Gene3D" id="2.160.20.120">
    <property type="match status" value="1"/>
</dbReference>
<dbReference type="Proteomes" id="UP000030121">
    <property type="component" value="Unassembled WGS sequence"/>
</dbReference>
<dbReference type="EMBL" id="JRLW01000003">
    <property type="protein sequence ID" value="KGO90224.1"/>
    <property type="molecule type" value="Genomic_DNA"/>
</dbReference>
<protein>
    <recommendedName>
        <fullName evidence="2">Putative auto-transporter adhesin head GIN domain-containing protein</fullName>
    </recommendedName>
</protein>
<sequence>MVKLVVNLTKIVIAVVVALLFGSCNLNIGSLKKVDGDGNVVRKTRTVTSNFTSVKASNGLDVILIYGPSHNIKVEADANLHDHIKTEITDGELKIFTDANLRNAEAKKVYVQLPKLSSLESSSGASVTGKNIFESTSLDISSSSGSEIDIKVKAVSVSCQSSSGSELKISGTADRLETKSSSGSSIDASDLIVANAFADSSSGSSIEINATETLTAEASSGSSVTYEVDPKTLNRKMSSGGSISKD</sequence>
<dbReference type="OrthoDB" id="5585143at2"/>
<feature type="region of interest" description="Disordered" evidence="1">
    <location>
        <begin position="217"/>
        <end position="246"/>
    </location>
</feature>
<dbReference type="STRING" id="1121899.GCA_000430025_00174"/>
<dbReference type="InterPro" id="IPR021255">
    <property type="entry name" value="DUF2807"/>
</dbReference>
<dbReference type="AlphaFoldDB" id="A0A0A2MD86"/>
<evidence type="ECO:0000259" key="2">
    <source>
        <dbReference type="Pfam" id="PF10988"/>
    </source>
</evidence>
<feature type="compositionally biased region" description="Polar residues" evidence="1">
    <location>
        <begin position="235"/>
        <end position="246"/>
    </location>
</feature>
<evidence type="ECO:0000313" key="4">
    <source>
        <dbReference type="Proteomes" id="UP000030121"/>
    </source>
</evidence>
<dbReference type="PROSITE" id="PS51257">
    <property type="entry name" value="PROKAR_LIPOPROTEIN"/>
    <property type="match status" value="1"/>
</dbReference>
<reference evidence="3 4" key="1">
    <citation type="submission" date="2013-09" db="EMBL/GenBank/DDBJ databases">
        <authorList>
            <person name="Zeng Z."/>
            <person name="Chen C."/>
        </authorList>
    </citation>
    <scope>NUCLEOTIDE SEQUENCE [LARGE SCALE GENOMIC DNA]</scope>
    <source>
        <strain evidence="3 4">GH29-5</strain>
    </source>
</reference>
<keyword evidence="4" id="KW-1185">Reference proteome</keyword>
<dbReference type="RefSeq" id="WP_035744034.1">
    <property type="nucleotide sequence ID" value="NZ_JRLW01000003.1"/>
</dbReference>
<evidence type="ECO:0000256" key="1">
    <source>
        <dbReference type="SAM" id="MobiDB-lite"/>
    </source>
</evidence>